<dbReference type="Proteomes" id="UP000094426">
    <property type="component" value="Unassembled WGS sequence"/>
</dbReference>
<dbReference type="Gene3D" id="3.40.50.2000">
    <property type="entry name" value="Glycogen Phosphorylase B"/>
    <property type="match status" value="1"/>
</dbReference>
<reference evidence="2 3" key="1">
    <citation type="submission" date="2015-11" db="EMBL/GenBank/DDBJ databases">
        <authorList>
            <person name="Zhang Y."/>
            <person name="Guo Z."/>
        </authorList>
    </citation>
    <scope>NUCLEOTIDE SEQUENCE [LARGE SCALE GENOMIC DNA]</scope>
    <source>
        <strain evidence="3">gdw1</strain>
    </source>
</reference>
<organism evidence="2 3">
    <name type="scientific">Leifsonia xyli subsp. xyli</name>
    <dbReference type="NCBI Taxonomy" id="59736"/>
    <lineage>
        <taxon>Bacteria</taxon>
        <taxon>Bacillati</taxon>
        <taxon>Actinomycetota</taxon>
        <taxon>Actinomycetes</taxon>
        <taxon>Micrococcales</taxon>
        <taxon>Microbacteriaceae</taxon>
        <taxon>Leifsonia</taxon>
    </lineage>
</organism>
<dbReference type="Gene3D" id="3.40.50.11090">
    <property type="match status" value="1"/>
</dbReference>
<dbReference type="AlphaFoldDB" id="A0A1E2SMS3"/>
<proteinExistence type="predicted"/>
<keyword evidence="2" id="KW-0808">Transferase</keyword>
<dbReference type="GO" id="GO:0016740">
    <property type="term" value="F:transferase activity"/>
    <property type="evidence" value="ECO:0007669"/>
    <property type="project" value="UniProtKB-KW"/>
</dbReference>
<evidence type="ECO:0000313" key="3">
    <source>
        <dbReference type="Proteomes" id="UP000094426"/>
    </source>
</evidence>
<protein>
    <submittedName>
        <fullName evidence="2">Glycosyl transferase</fullName>
    </submittedName>
</protein>
<name>A0A1E2SMS3_LEIXY</name>
<dbReference type="EMBL" id="LNZG01000003">
    <property type="protein sequence ID" value="ODA91050.1"/>
    <property type="molecule type" value="Genomic_DNA"/>
</dbReference>
<comment type="caution">
    <text evidence="2">The sequence shown here is derived from an EMBL/GenBank/DDBJ whole genome shotgun (WGS) entry which is preliminary data.</text>
</comment>
<evidence type="ECO:0000259" key="1">
    <source>
        <dbReference type="Pfam" id="PF22772"/>
    </source>
</evidence>
<dbReference type="InterPro" id="IPR055050">
    <property type="entry name" value="WsaF_C"/>
</dbReference>
<dbReference type="OMA" id="FATGWET"/>
<accession>A0A1E2SMS3</accession>
<gene>
    <name evidence="2" type="ORF">ATY41_07300</name>
</gene>
<dbReference type="Pfam" id="PF22772">
    <property type="entry name" value="WsaF_C"/>
    <property type="match status" value="1"/>
</dbReference>
<sequence>MIARKTRTAYSMLKNNGLRATFGYLKFKIGSVTGPQRPRLLVDLVDAAAVDWTELPARITDPIVVSDRPVRIAWIMSPPGRESGGHQNLFRFIRFAELAGHICDVYLYNAGDAAIDLPVIRDMLESSEAYPRLNGELQIWDRSVGVADGTEAIFATGWETAYPAFLDESRARRLYFVQDFEPLFYPLGSEALLAQNTYRFGFHGITAGGWLADKLRTEYGMKTDHFDFSVDRSLYTFDNTGRRNEIFFYARPVTPRRAFEFGLMVLTEFAKMRPDVTINLAGWDVSNWEIPFEFNNLSSLQLSELNAVYNRCAAGLVLSLSNMSLLPLELLSSGVIPVVNDGANNRMVSGNEYIVYVPASPMAIAQKLAEIVDRPDAPAYAALASKSVADTTWEDSGRAFVAAFERAMRG</sequence>
<feature type="domain" description="WsaF C-terminal" evidence="1">
    <location>
        <begin position="245"/>
        <end position="368"/>
    </location>
</feature>
<evidence type="ECO:0000313" key="2">
    <source>
        <dbReference type="EMBL" id="ODA91050.1"/>
    </source>
</evidence>
<dbReference type="SUPFAM" id="SSF53756">
    <property type="entry name" value="UDP-Glycosyltransferase/glycogen phosphorylase"/>
    <property type="match status" value="1"/>
</dbReference>